<accession>A0ABP0VQK2</accession>
<dbReference type="EMBL" id="OZ020096">
    <property type="protein sequence ID" value="CAK9255360.1"/>
    <property type="molecule type" value="Genomic_DNA"/>
</dbReference>
<keyword evidence="2" id="KW-1185">Reference proteome</keyword>
<evidence type="ECO:0000313" key="1">
    <source>
        <dbReference type="EMBL" id="CAK9255360.1"/>
    </source>
</evidence>
<protein>
    <submittedName>
        <fullName evidence="1">Uncharacterized protein</fullName>
    </submittedName>
</protein>
<gene>
    <name evidence="1" type="ORF">CSSPJE1EN1_LOCUS838</name>
</gene>
<reference evidence="1 2" key="1">
    <citation type="submission" date="2024-02" db="EMBL/GenBank/DDBJ databases">
        <authorList>
            <consortium name="ELIXIR-Norway"/>
            <consortium name="Elixir Norway"/>
        </authorList>
    </citation>
    <scope>NUCLEOTIDE SEQUENCE [LARGE SCALE GENOMIC DNA]</scope>
</reference>
<evidence type="ECO:0000313" key="2">
    <source>
        <dbReference type="Proteomes" id="UP001497444"/>
    </source>
</evidence>
<proteinExistence type="predicted"/>
<name>A0ABP0VQK2_9BRYO</name>
<organism evidence="1 2">
    <name type="scientific">Sphagnum jensenii</name>
    <dbReference type="NCBI Taxonomy" id="128206"/>
    <lineage>
        <taxon>Eukaryota</taxon>
        <taxon>Viridiplantae</taxon>
        <taxon>Streptophyta</taxon>
        <taxon>Embryophyta</taxon>
        <taxon>Bryophyta</taxon>
        <taxon>Sphagnophytina</taxon>
        <taxon>Sphagnopsida</taxon>
        <taxon>Sphagnales</taxon>
        <taxon>Sphagnaceae</taxon>
        <taxon>Sphagnum</taxon>
    </lineage>
</organism>
<sequence length="57" mass="6145">MQLVSCNLHMEIGFFMPSCHHCLRVDPSTNLGLQGPVLQAAATATSAGLLFFQCSFC</sequence>
<dbReference type="Proteomes" id="UP001497444">
    <property type="component" value="Chromosome 1"/>
</dbReference>